<sequence length="391" mass="44813">MVNFDQVPNRKHTYSYKWDQSAKLFGSEEILPLWVADMDFESPPAVKEAIQRRAAQGIYGYTFKPESYTEAIVNWFKRRHNWQIEPGWITDSPSVVTSLSIAIDLFSEPGSKVILQSPVYYPFYDVIRNNGRQIVKNPLLERSGTYEMDYDHLESLMMDGARLLLLCNPHNPGGRVWSREELMKLGELCLTYGVIVISDEIHCDLVLPGHRYTPFASLSPEIAEITLTCLAPTKTFNLPGLQISYIVASNRRMKQQFEKRIKTLSLHMTGFFAPDAVQAAYNHGEGWLDELLQYVQGNVDYAIQYLQEHLPEVRPFRPQGTYLLWLDCRGLGLDVEELKRLMYQEAKVAFNEGSTFGSEGTGFLRINLACPRQIVEEALKRFCEAARKHIS</sequence>
<dbReference type="RefSeq" id="WP_200965923.1">
    <property type="nucleotide sequence ID" value="NZ_BMAQ01000006.1"/>
</dbReference>
<proteinExistence type="inferred from homology"/>
<dbReference type="Gene3D" id="3.90.1150.10">
    <property type="entry name" value="Aspartate Aminotransferase, domain 1"/>
    <property type="match status" value="1"/>
</dbReference>
<reference evidence="7" key="2">
    <citation type="journal article" date="2021" name="Data Brief">
        <title>Draft genome sequence data of the facultative, thermophilic, xylanolytic bacterium Paenibacillus sp. strain DA-C8.</title>
        <authorList>
            <person name="Chhe C."/>
            <person name="Uke A."/>
            <person name="Baramee S."/>
            <person name="Ungkulpasvich U."/>
            <person name="Tachaapaikoon C."/>
            <person name="Pason P."/>
            <person name="Waeonukul R."/>
            <person name="Ratanakhanokchai K."/>
            <person name="Kosugi A."/>
        </authorList>
    </citation>
    <scope>NUCLEOTIDE SEQUENCE</scope>
    <source>
        <strain evidence="7">DA-C8</strain>
    </source>
</reference>
<protein>
    <recommendedName>
        <fullName evidence="2">cysteine-S-conjugate beta-lyase</fullName>
        <ecNumber evidence="2">4.4.1.13</ecNumber>
    </recommendedName>
</protein>
<dbReference type="CDD" id="cd00609">
    <property type="entry name" value="AAT_like"/>
    <property type="match status" value="1"/>
</dbReference>
<comment type="cofactor">
    <cofactor evidence="1">
        <name>pyridoxal 5'-phosphate</name>
        <dbReference type="ChEBI" id="CHEBI:597326"/>
    </cofactor>
</comment>
<dbReference type="Pfam" id="PF00155">
    <property type="entry name" value="Aminotran_1_2"/>
    <property type="match status" value="1"/>
</dbReference>
<dbReference type="EC" id="4.4.1.13" evidence="2"/>
<name>A0A916QBM0_9BACL</name>
<dbReference type="Gene3D" id="3.40.640.10">
    <property type="entry name" value="Type I PLP-dependent aspartate aminotransferase-like (Major domain)"/>
    <property type="match status" value="1"/>
</dbReference>
<dbReference type="InterPro" id="IPR015421">
    <property type="entry name" value="PyrdxlP-dep_Trfase_major"/>
</dbReference>
<dbReference type="PANTHER" id="PTHR43525">
    <property type="entry name" value="PROTEIN MALY"/>
    <property type="match status" value="1"/>
</dbReference>
<dbReference type="PANTHER" id="PTHR43525:SF1">
    <property type="entry name" value="PROTEIN MALY"/>
    <property type="match status" value="1"/>
</dbReference>
<dbReference type="GO" id="GO:0030170">
    <property type="term" value="F:pyridoxal phosphate binding"/>
    <property type="evidence" value="ECO:0007669"/>
    <property type="project" value="InterPro"/>
</dbReference>
<dbReference type="InterPro" id="IPR027619">
    <property type="entry name" value="C-S_lyase_PatB-like"/>
</dbReference>
<dbReference type="InterPro" id="IPR051798">
    <property type="entry name" value="Class-II_PLP-Dep_Aminotrans"/>
</dbReference>
<evidence type="ECO:0000256" key="2">
    <source>
        <dbReference type="ARBA" id="ARBA00012224"/>
    </source>
</evidence>
<evidence type="ECO:0000313" key="8">
    <source>
        <dbReference type="Proteomes" id="UP000654993"/>
    </source>
</evidence>
<feature type="domain" description="Aminotransferase class I/classII large" evidence="6">
    <location>
        <begin position="30"/>
        <end position="382"/>
    </location>
</feature>
<evidence type="ECO:0000313" key="7">
    <source>
        <dbReference type="EMBL" id="GFR37635.1"/>
    </source>
</evidence>
<keyword evidence="8" id="KW-1185">Reference proteome</keyword>
<dbReference type="NCBIfam" id="TIGR04350">
    <property type="entry name" value="C_S_lyase_PatB"/>
    <property type="match status" value="1"/>
</dbReference>
<dbReference type="InterPro" id="IPR004839">
    <property type="entry name" value="Aminotransferase_I/II_large"/>
</dbReference>
<evidence type="ECO:0000256" key="3">
    <source>
        <dbReference type="ARBA" id="ARBA00022898"/>
    </source>
</evidence>
<dbReference type="SUPFAM" id="SSF53383">
    <property type="entry name" value="PLP-dependent transferases"/>
    <property type="match status" value="1"/>
</dbReference>
<dbReference type="Proteomes" id="UP000654993">
    <property type="component" value="Unassembled WGS sequence"/>
</dbReference>
<dbReference type="GO" id="GO:0047804">
    <property type="term" value="F:cysteine-S-conjugate beta-lyase activity"/>
    <property type="evidence" value="ECO:0007669"/>
    <property type="project" value="UniProtKB-EC"/>
</dbReference>
<reference evidence="7" key="1">
    <citation type="submission" date="2020-08" db="EMBL/GenBank/DDBJ databases">
        <authorList>
            <person name="Uke A."/>
            <person name="Chhe C."/>
            <person name="Baramee S."/>
            <person name="Kosugi A."/>
        </authorList>
    </citation>
    <scope>NUCLEOTIDE SEQUENCE</scope>
    <source>
        <strain evidence="7">DA-C8</strain>
    </source>
</reference>
<organism evidence="7 8">
    <name type="scientific">Insulibacter thermoxylanivorax</name>
    <dbReference type="NCBI Taxonomy" id="2749268"/>
    <lineage>
        <taxon>Bacteria</taxon>
        <taxon>Bacillati</taxon>
        <taxon>Bacillota</taxon>
        <taxon>Bacilli</taxon>
        <taxon>Bacillales</taxon>
        <taxon>Paenibacillaceae</taxon>
        <taxon>Insulibacter</taxon>
    </lineage>
</organism>
<accession>A0A916QBM0</accession>
<dbReference type="AlphaFoldDB" id="A0A916QBM0"/>
<evidence type="ECO:0000256" key="4">
    <source>
        <dbReference type="ARBA" id="ARBA00023239"/>
    </source>
</evidence>
<keyword evidence="3" id="KW-0663">Pyridoxal phosphate</keyword>
<evidence type="ECO:0000256" key="1">
    <source>
        <dbReference type="ARBA" id="ARBA00001933"/>
    </source>
</evidence>
<evidence type="ECO:0000256" key="5">
    <source>
        <dbReference type="ARBA" id="ARBA00037974"/>
    </source>
</evidence>
<keyword evidence="4" id="KW-0456">Lyase</keyword>
<dbReference type="InterPro" id="IPR015424">
    <property type="entry name" value="PyrdxlP-dep_Trfase"/>
</dbReference>
<dbReference type="EMBL" id="BMAQ01000006">
    <property type="protein sequence ID" value="GFR37635.1"/>
    <property type="molecule type" value="Genomic_DNA"/>
</dbReference>
<evidence type="ECO:0000259" key="6">
    <source>
        <dbReference type="Pfam" id="PF00155"/>
    </source>
</evidence>
<dbReference type="InterPro" id="IPR015422">
    <property type="entry name" value="PyrdxlP-dep_Trfase_small"/>
</dbReference>
<comment type="caution">
    <text evidence="7">The sequence shown here is derived from an EMBL/GenBank/DDBJ whole genome shotgun (WGS) entry which is preliminary data.</text>
</comment>
<gene>
    <name evidence="7" type="ORF">PRECH8_09310</name>
</gene>
<comment type="similarity">
    <text evidence="5">Belongs to the class-II pyridoxal-phosphate-dependent aminotransferase family. MalY/PatB cystathionine beta-lyase subfamily.</text>
</comment>